<proteinExistence type="predicted"/>
<dbReference type="SUPFAM" id="SSF47473">
    <property type="entry name" value="EF-hand"/>
    <property type="match status" value="1"/>
</dbReference>
<dbReference type="GO" id="GO:0005509">
    <property type="term" value="F:calcium ion binding"/>
    <property type="evidence" value="ECO:0007669"/>
    <property type="project" value="InterPro"/>
</dbReference>
<sequence>MSDIDAVINKCVDDIWKEYGKKGSESLSKDDTKKFVMNTLSDMEDVEPFTEADFEACFKEFDLDGSGTIEKEEMVTFIKKMSGLV</sequence>
<dbReference type="EMBL" id="MN739952">
    <property type="protein sequence ID" value="QHT79708.1"/>
    <property type="molecule type" value="Genomic_DNA"/>
</dbReference>
<accession>A0A6C0HGG5</accession>
<dbReference type="PROSITE" id="PS50222">
    <property type="entry name" value="EF_HAND_2"/>
    <property type="match status" value="1"/>
</dbReference>
<dbReference type="SMART" id="SM00054">
    <property type="entry name" value="EFh"/>
    <property type="match status" value="1"/>
</dbReference>
<reference evidence="2" key="1">
    <citation type="journal article" date="2020" name="Nature">
        <title>Giant virus diversity and host interactions through global metagenomics.</title>
        <authorList>
            <person name="Schulz F."/>
            <person name="Roux S."/>
            <person name="Paez-Espino D."/>
            <person name="Jungbluth S."/>
            <person name="Walsh D.A."/>
            <person name="Denef V.J."/>
            <person name="McMahon K.D."/>
            <person name="Konstantinidis K.T."/>
            <person name="Eloe-Fadrosh E.A."/>
            <person name="Kyrpides N.C."/>
            <person name="Woyke T."/>
        </authorList>
    </citation>
    <scope>NUCLEOTIDE SEQUENCE</scope>
    <source>
        <strain evidence="2">GVMAG-M-3300023184-101</strain>
    </source>
</reference>
<protein>
    <recommendedName>
        <fullName evidence="1">EF-hand domain-containing protein</fullName>
    </recommendedName>
</protein>
<dbReference type="InterPro" id="IPR018247">
    <property type="entry name" value="EF_Hand_1_Ca_BS"/>
</dbReference>
<name>A0A6C0HGG5_9ZZZZ</name>
<dbReference type="AlphaFoldDB" id="A0A6C0HGG5"/>
<dbReference type="InterPro" id="IPR011992">
    <property type="entry name" value="EF-hand-dom_pair"/>
</dbReference>
<dbReference type="Gene3D" id="1.10.238.10">
    <property type="entry name" value="EF-hand"/>
    <property type="match status" value="1"/>
</dbReference>
<evidence type="ECO:0000313" key="2">
    <source>
        <dbReference type="EMBL" id="QHT79708.1"/>
    </source>
</evidence>
<organism evidence="2">
    <name type="scientific">viral metagenome</name>
    <dbReference type="NCBI Taxonomy" id="1070528"/>
    <lineage>
        <taxon>unclassified sequences</taxon>
        <taxon>metagenomes</taxon>
        <taxon>organismal metagenomes</taxon>
    </lineage>
</organism>
<dbReference type="InterPro" id="IPR002048">
    <property type="entry name" value="EF_hand_dom"/>
</dbReference>
<evidence type="ECO:0000259" key="1">
    <source>
        <dbReference type="PROSITE" id="PS50222"/>
    </source>
</evidence>
<dbReference type="PROSITE" id="PS00018">
    <property type="entry name" value="EF_HAND_1"/>
    <property type="match status" value="1"/>
</dbReference>
<dbReference type="Pfam" id="PF13499">
    <property type="entry name" value="EF-hand_7"/>
    <property type="match status" value="1"/>
</dbReference>
<feature type="domain" description="EF-hand" evidence="1">
    <location>
        <begin position="49"/>
        <end position="84"/>
    </location>
</feature>